<feature type="coiled-coil region" evidence="1">
    <location>
        <begin position="277"/>
        <end position="304"/>
    </location>
</feature>
<name>A0A4R3J5L1_9RHOB</name>
<dbReference type="RefSeq" id="WP_165907566.1">
    <property type="nucleotide sequence ID" value="NZ_SLZU01000012.1"/>
</dbReference>
<dbReference type="EMBL" id="SLZU01000012">
    <property type="protein sequence ID" value="TCS61179.1"/>
    <property type="molecule type" value="Genomic_DNA"/>
</dbReference>
<comment type="caution">
    <text evidence="2">The sequence shown here is derived from an EMBL/GenBank/DDBJ whole genome shotgun (WGS) entry which is preliminary data.</text>
</comment>
<evidence type="ECO:0000313" key="2">
    <source>
        <dbReference type="EMBL" id="TCS61179.1"/>
    </source>
</evidence>
<keyword evidence="1" id="KW-0175">Coiled coil</keyword>
<sequence length="391" mass="42859">MSSYFSTLSSDEMAVLISNAEASVCFAAPGMHTLVADALFGVAGRIGSDLITVCVDFDERVFRIGYGDLEAIKKLQGAGIATQSSPSLRMGLLVVDDEGFVFTPTALLLEAENHDDQGMNAMRLAPQQAKEAMARLSPAAKAVALVMAKSDQERQHLESIVVENAPTAVPPETIEKIDKAIQEVPLTKFDVARKVRVYNTFLQYVEVELRNASIDKKRVAIPAEIQALGGGQELDGRLKSSFDLIAKNSSISSKPLNDKVAKLRKDFTPSLRKKFGRALLKSAKPQFEERIASLREELKEYQGRVKTDIQVQLDGSRDAVVEYYLPLAKQNPPDSAVGLFGSDVKTWLTHELDKAFPKADDLIKKVDLDVDFKDVTFETLTCSPEMSGVFG</sequence>
<gene>
    <name evidence="2" type="ORF">EDD52_112137</name>
</gene>
<accession>A0A4R3J5L1</accession>
<proteinExistence type="predicted"/>
<reference evidence="2 3" key="1">
    <citation type="submission" date="2019-03" db="EMBL/GenBank/DDBJ databases">
        <title>Genomic Encyclopedia of Type Strains, Phase IV (KMG-IV): sequencing the most valuable type-strain genomes for metagenomic binning, comparative biology and taxonomic classification.</title>
        <authorList>
            <person name="Goeker M."/>
        </authorList>
    </citation>
    <scope>NUCLEOTIDE SEQUENCE [LARGE SCALE GENOMIC DNA]</scope>
    <source>
        <strain evidence="2 3">DSM 104836</strain>
    </source>
</reference>
<keyword evidence="3" id="KW-1185">Reference proteome</keyword>
<dbReference type="AlphaFoldDB" id="A0A4R3J5L1"/>
<evidence type="ECO:0000313" key="3">
    <source>
        <dbReference type="Proteomes" id="UP000295696"/>
    </source>
</evidence>
<protein>
    <submittedName>
        <fullName evidence="2">Uncharacterized protein</fullName>
    </submittedName>
</protein>
<organism evidence="2 3">
    <name type="scientific">Primorskyibacter sedentarius</name>
    <dbReference type="NCBI Taxonomy" id="745311"/>
    <lineage>
        <taxon>Bacteria</taxon>
        <taxon>Pseudomonadati</taxon>
        <taxon>Pseudomonadota</taxon>
        <taxon>Alphaproteobacteria</taxon>
        <taxon>Rhodobacterales</taxon>
        <taxon>Roseobacteraceae</taxon>
        <taxon>Primorskyibacter</taxon>
    </lineage>
</organism>
<evidence type="ECO:0000256" key="1">
    <source>
        <dbReference type="SAM" id="Coils"/>
    </source>
</evidence>
<dbReference type="Proteomes" id="UP000295696">
    <property type="component" value="Unassembled WGS sequence"/>
</dbReference>